<dbReference type="PANTHER" id="PTHR21340:SF7">
    <property type="entry name" value="NUDIX HYDROLASE DOMAIN-CONTAINING PROTEIN"/>
    <property type="match status" value="1"/>
</dbReference>
<evidence type="ECO:0000313" key="3">
    <source>
        <dbReference type="Proteomes" id="UP000291933"/>
    </source>
</evidence>
<dbReference type="Proteomes" id="UP000291933">
    <property type="component" value="Unassembled WGS sequence"/>
</dbReference>
<evidence type="ECO:0000259" key="1">
    <source>
        <dbReference type="PROSITE" id="PS51462"/>
    </source>
</evidence>
<dbReference type="GO" id="GO:0004081">
    <property type="term" value="F:bis(5'-nucleosyl)-tetraphosphatase (asymmetrical) activity"/>
    <property type="evidence" value="ECO:0007669"/>
    <property type="project" value="TreeGrafter"/>
</dbReference>
<comment type="caution">
    <text evidence="2">The sequence shown here is derived from an EMBL/GenBank/DDBJ whole genome shotgun (WGS) entry which is preliminary data.</text>
</comment>
<dbReference type="Gene3D" id="3.90.79.10">
    <property type="entry name" value="Nucleoside Triphosphate Pyrophosphohydrolase"/>
    <property type="match status" value="1"/>
</dbReference>
<name>A0A4Q9KNW9_PROTD</name>
<dbReference type="InterPro" id="IPR015797">
    <property type="entry name" value="NUDIX_hydrolase-like_dom_sf"/>
</dbReference>
<reference evidence="2 3" key="1">
    <citation type="submission" date="2019-01" db="EMBL/GenBank/DDBJ databases">
        <title>Lactibacter flavus gen. nov., sp. nov., a novel bacterium of the family Propionibacteriaceae isolated from raw milk and dairy products.</title>
        <authorList>
            <person name="Huptas C."/>
            <person name="Wenning M."/>
            <person name="Breitenwieser F."/>
            <person name="Doll E."/>
            <person name="Von Neubeck M."/>
            <person name="Busse H.-J."/>
            <person name="Scherer S."/>
        </authorList>
    </citation>
    <scope>NUCLEOTIDE SEQUENCE [LARGE SCALE GENOMIC DNA]</scope>
    <source>
        <strain evidence="2 3">DSM 22130</strain>
    </source>
</reference>
<dbReference type="PANTHER" id="PTHR21340">
    <property type="entry name" value="DIADENOSINE 5,5-P1,P4-TETRAPHOSPHATE PYROPHOSPHOHYDROLASE MUTT"/>
    <property type="match status" value="1"/>
</dbReference>
<dbReference type="PROSITE" id="PS51462">
    <property type="entry name" value="NUDIX"/>
    <property type="match status" value="1"/>
</dbReference>
<dbReference type="InterPro" id="IPR051325">
    <property type="entry name" value="Nudix_hydrolase_domain"/>
</dbReference>
<keyword evidence="3" id="KW-1185">Reference proteome</keyword>
<sequence>MAVTSAGILPFARDDSGLWVFIVHMGGPFWTRKDAASWSLAKGLYDAAEETPEDAARREFTEETGAPVPPGELIDLGEVRLSSGKQVRGFAVETSRELAFVSSNSFEVEWPPRSGIVKTYPEVDKAEWCLLSEARKRLVKGQVPLLDALERLVG</sequence>
<proteinExistence type="predicted"/>
<dbReference type="InterPro" id="IPR000086">
    <property type="entry name" value="NUDIX_hydrolase_dom"/>
</dbReference>
<dbReference type="EMBL" id="SDMR01000001">
    <property type="protein sequence ID" value="TBT96272.1"/>
    <property type="molecule type" value="Genomic_DNA"/>
</dbReference>
<evidence type="ECO:0000313" key="2">
    <source>
        <dbReference type="EMBL" id="TBT96272.1"/>
    </source>
</evidence>
<feature type="domain" description="Nudix hydrolase" evidence="1">
    <location>
        <begin position="1"/>
        <end position="151"/>
    </location>
</feature>
<dbReference type="CDD" id="cd04662">
    <property type="entry name" value="NUDIX_Hydrolase"/>
    <property type="match status" value="1"/>
</dbReference>
<dbReference type="RefSeq" id="WP_131170684.1">
    <property type="nucleotide sequence ID" value="NZ_FXTL01000001.1"/>
</dbReference>
<organism evidence="2 3">
    <name type="scientific">Propioniciclava tarda</name>
    <dbReference type="NCBI Taxonomy" id="433330"/>
    <lineage>
        <taxon>Bacteria</taxon>
        <taxon>Bacillati</taxon>
        <taxon>Actinomycetota</taxon>
        <taxon>Actinomycetes</taxon>
        <taxon>Propionibacteriales</taxon>
        <taxon>Propionibacteriaceae</taxon>
        <taxon>Propioniciclava</taxon>
    </lineage>
</organism>
<dbReference type="GO" id="GO:0006754">
    <property type="term" value="P:ATP biosynthetic process"/>
    <property type="evidence" value="ECO:0007669"/>
    <property type="project" value="TreeGrafter"/>
</dbReference>
<protein>
    <submittedName>
        <fullName evidence="2">NUDIX domain-containing protein</fullName>
    </submittedName>
</protein>
<dbReference type="SUPFAM" id="SSF55811">
    <property type="entry name" value="Nudix"/>
    <property type="match status" value="1"/>
</dbReference>
<accession>A0A4Q9KNW9</accession>
<gene>
    <name evidence="2" type="ORF">ET996_00980</name>
</gene>
<dbReference type="AlphaFoldDB" id="A0A4Q9KNW9"/>
<dbReference type="GO" id="GO:0006167">
    <property type="term" value="P:AMP biosynthetic process"/>
    <property type="evidence" value="ECO:0007669"/>
    <property type="project" value="TreeGrafter"/>
</dbReference>
<dbReference type="OrthoDB" id="954553at2"/>
<dbReference type="Pfam" id="PF00293">
    <property type="entry name" value="NUDIX"/>
    <property type="match status" value="1"/>
</dbReference>